<reference evidence="6 7" key="1">
    <citation type="journal article" date="2024" name="J Genomics">
        <title>Draft genome sequencing and assembly of Favolaschia claudopus CIRM-BRFM 2984 isolated from oak limbs.</title>
        <authorList>
            <person name="Navarro D."/>
            <person name="Drula E."/>
            <person name="Chaduli D."/>
            <person name="Cazenave R."/>
            <person name="Ahrendt S."/>
            <person name="Wang J."/>
            <person name="Lipzen A."/>
            <person name="Daum C."/>
            <person name="Barry K."/>
            <person name="Grigoriev I.V."/>
            <person name="Favel A."/>
            <person name="Rosso M.N."/>
            <person name="Martin F."/>
        </authorList>
    </citation>
    <scope>NUCLEOTIDE SEQUENCE [LARGE SCALE GENOMIC DNA]</scope>
    <source>
        <strain evidence="6 7">CIRM-BRFM 2984</strain>
    </source>
</reference>
<evidence type="ECO:0000256" key="3">
    <source>
        <dbReference type="ARBA" id="ARBA00022777"/>
    </source>
</evidence>
<dbReference type="Proteomes" id="UP001362999">
    <property type="component" value="Unassembled WGS sequence"/>
</dbReference>
<keyword evidence="2" id="KW-0808">Transferase</keyword>
<feature type="region of interest" description="Disordered" evidence="4">
    <location>
        <begin position="80"/>
        <end position="99"/>
    </location>
</feature>
<evidence type="ECO:0000256" key="2">
    <source>
        <dbReference type="ARBA" id="ARBA00022679"/>
    </source>
</evidence>
<keyword evidence="7" id="KW-1185">Reference proteome</keyword>
<proteinExistence type="predicted"/>
<evidence type="ECO:0000313" key="6">
    <source>
        <dbReference type="EMBL" id="KAK7013810.1"/>
    </source>
</evidence>
<comment type="caution">
    <text evidence="6">The sequence shown here is derived from an EMBL/GenBank/DDBJ whole genome shotgun (WGS) entry which is preliminary data.</text>
</comment>
<dbReference type="Pfam" id="PF02816">
    <property type="entry name" value="Alpha_kinase"/>
    <property type="match status" value="1"/>
</dbReference>
<dbReference type="GO" id="GO:0004674">
    <property type="term" value="F:protein serine/threonine kinase activity"/>
    <property type="evidence" value="ECO:0007669"/>
    <property type="project" value="UniProtKB-KW"/>
</dbReference>
<feature type="non-terminal residue" evidence="6">
    <location>
        <position position="1"/>
    </location>
</feature>
<sequence length="643" mass="71604">CHATNWRDPDKTPLSQIPLEVQLRWASKASIQSNAEAHLECAGSDCKSQTGQRRRANKECIRLYCAPCCRAVGGCAKHTSRAEAEENSPPVGVETSDDPRLFGRALTPGYSQGWFNARTSSLQASRTQVEEQEDLKRNVVDVVIWVKGAPEKPQRFTAMGTAGKLVINNSAMLSKFAQEGFISVLNSSSPPSWVACDSRLPIAITPGCPILLKSPDVESCFNLDLEAPRIMGMVSAAVPTIASSGTNSRDNNDQSHLAVESPSVPHDALARLDRFPYRYTCDMVKGFDIFERERLSDMPAPEAFAIAFPDIKFQYKTFQKHYYIRNLAKKHDILNEVAVFGRSPSGVWVIVVRRVDELRKGPVAPQILNLTQGSLTAGDLDKALDPNTTGPLNTMFVDDTTPHIILSGRLSYFQERDGLLVDFHPPSFPETQEVMVFEDPAWLGSRFLVHMGSFEVPGQPDPLVVAVKHMTVQELETRTVWLEGARDVQQTRVGNECSNPWYYFLSLYLNPTDSHADIDVVPICLITNMESGQISLAQPWYHGARTDMVNFDDTCIYFNETLQALSHFTYEMTNFNSVYVEFEGLFSSTGYRVLDSRTHVAKAEENLHGLDFLGSQGAHAVQAFHASHVCNNYCKELKLGRLV</sequence>
<evidence type="ECO:0000313" key="7">
    <source>
        <dbReference type="Proteomes" id="UP001362999"/>
    </source>
</evidence>
<gene>
    <name evidence="6" type="ORF">R3P38DRAFT_3575185</name>
</gene>
<dbReference type="SUPFAM" id="SSF56112">
    <property type="entry name" value="Protein kinase-like (PK-like)"/>
    <property type="match status" value="1"/>
</dbReference>
<feature type="domain" description="Alpha-type protein kinase" evidence="5">
    <location>
        <begin position="434"/>
        <end position="642"/>
    </location>
</feature>
<dbReference type="GO" id="GO:0005524">
    <property type="term" value="F:ATP binding"/>
    <property type="evidence" value="ECO:0007669"/>
    <property type="project" value="InterPro"/>
</dbReference>
<evidence type="ECO:0000256" key="4">
    <source>
        <dbReference type="SAM" id="MobiDB-lite"/>
    </source>
</evidence>
<keyword evidence="3" id="KW-0418">Kinase</keyword>
<dbReference type="AlphaFoldDB" id="A0AAW0AMS0"/>
<organism evidence="6 7">
    <name type="scientific">Favolaschia claudopus</name>
    <dbReference type="NCBI Taxonomy" id="2862362"/>
    <lineage>
        <taxon>Eukaryota</taxon>
        <taxon>Fungi</taxon>
        <taxon>Dikarya</taxon>
        <taxon>Basidiomycota</taxon>
        <taxon>Agaricomycotina</taxon>
        <taxon>Agaricomycetes</taxon>
        <taxon>Agaricomycetidae</taxon>
        <taxon>Agaricales</taxon>
        <taxon>Marasmiineae</taxon>
        <taxon>Mycenaceae</taxon>
        <taxon>Favolaschia</taxon>
    </lineage>
</organism>
<dbReference type="InterPro" id="IPR004166">
    <property type="entry name" value="a-kinase_dom"/>
</dbReference>
<protein>
    <recommendedName>
        <fullName evidence="5">Alpha-type protein kinase domain-containing protein</fullName>
    </recommendedName>
</protein>
<accession>A0AAW0AMS0</accession>
<keyword evidence="1" id="KW-0723">Serine/threonine-protein kinase</keyword>
<name>A0AAW0AMS0_9AGAR</name>
<evidence type="ECO:0000256" key="1">
    <source>
        <dbReference type="ARBA" id="ARBA00022527"/>
    </source>
</evidence>
<evidence type="ECO:0000259" key="5">
    <source>
        <dbReference type="PROSITE" id="PS51158"/>
    </source>
</evidence>
<dbReference type="InterPro" id="IPR011009">
    <property type="entry name" value="Kinase-like_dom_sf"/>
</dbReference>
<dbReference type="PROSITE" id="PS51158">
    <property type="entry name" value="ALPHA_KINASE"/>
    <property type="match status" value="1"/>
</dbReference>
<dbReference type="Gene3D" id="3.20.200.10">
    <property type="entry name" value="MHCK/EF2 kinase"/>
    <property type="match status" value="1"/>
</dbReference>
<dbReference type="EMBL" id="JAWWNJ010000058">
    <property type="protein sequence ID" value="KAK7013810.1"/>
    <property type="molecule type" value="Genomic_DNA"/>
</dbReference>